<reference evidence="1" key="1">
    <citation type="journal article" date="2014" name="Front. Microbiol.">
        <title>High frequency of phylogenetically diverse reductive dehalogenase-homologous genes in deep subseafloor sedimentary metagenomes.</title>
        <authorList>
            <person name="Kawai M."/>
            <person name="Futagami T."/>
            <person name="Toyoda A."/>
            <person name="Takaki Y."/>
            <person name="Nishi S."/>
            <person name="Hori S."/>
            <person name="Arai W."/>
            <person name="Tsubouchi T."/>
            <person name="Morono Y."/>
            <person name="Uchiyama I."/>
            <person name="Ito T."/>
            <person name="Fujiyama A."/>
            <person name="Inagaki F."/>
            <person name="Takami H."/>
        </authorList>
    </citation>
    <scope>NUCLEOTIDE SEQUENCE</scope>
    <source>
        <strain evidence="1">Expedition CK06-06</strain>
    </source>
</reference>
<proteinExistence type="predicted"/>
<dbReference type="EMBL" id="BARS01036354">
    <property type="protein sequence ID" value="GAG14838.1"/>
    <property type="molecule type" value="Genomic_DNA"/>
</dbReference>
<gene>
    <name evidence="1" type="ORF">S01H1_55897</name>
</gene>
<accession>X0VQT6</accession>
<feature type="non-terminal residue" evidence="1">
    <location>
        <position position="1"/>
    </location>
</feature>
<evidence type="ECO:0000313" key="1">
    <source>
        <dbReference type="EMBL" id="GAG14838.1"/>
    </source>
</evidence>
<organism evidence="1">
    <name type="scientific">marine sediment metagenome</name>
    <dbReference type="NCBI Taxonomy" id="412755"/>
    <lineage>
        <taxon>unclassified sequences</taxon>
        <taxon>metagenomes</taxon>
        <taxon>ecological metagenomes</taxon>
    </lineage>
</organism>
<dbReference type="AlphaFoldDB" id="X0VQT6"/>
<name>X0VQT6_9ZZZZ</name>
<protein>
    <submittedName>
        <fullName evidence="1">Uncharacterized protein</fullName>
    </submittedName>
</protein>
<comment type="caution">
    <text evidence="1">The sequence shown here is derived from an EMBL/GenBank/DDBJ whole genome shotgun (WGS) entry which is preliminary data.</text>
</comment>
<sequence>PAILIVNNDAPAPIGGWELAVIAPVDSDDYFSTVEDLVEGVVDGNYRLRWQQSQEVDIAGYRLYRRLDANVPMDDSDGQPVDDTYFLLDSDVPMITGILGDGEAHHFVIAPYDSFQRDLINYRRNIIVSYGGPPVLAVEETVIWPQYQEPDIPRY</sequence>